<feature type="transmembrane region" description="Helical" evidence="1">
    <location>
        <begin position="57"/>
        <end position="76"/>
    </location>
</feature>
<dbReference type="InterPro" id="IPR056121">
    <property type="entry name" value="DUF7704"/>
</dbReference>
<dbReference type="Pfam" id="PF24803">
    <property type="entry name" value="DUF7704"/>
    <property type="match status" value="1"/>
</dbReference>
<reference evidence="3" key="1">
    <citation type="journal article" date="2020" name="bioRxiv">
        <title>Whole genome comparisons of ergot fungi reveals the divergence and evolution of species within the genus Claviceps are the result of varying mechanisms driving genome evolution and host range expansion.</title>
        <authorList>
            <person name="Wyka S.A."/>
            <person name="Mondo S.J."/>
            <person name="Liu M."/>
            <person name="Dettman J."/>
            <person name="Nalam V."/>
            <person name="Broders K.D."/>
        </authorList>
    </citation>
    <scope>NUCLEOTIDE SEQUENCE</scope>
    <source>
        <strain evidence="3">CCC 489</strain>
    </source>
</reference>
<feature type="transmembrane region" description="Helical" evidence="1">
    <location>
        <begin position="88"/>
        <end position="108"/>
    </location>
</feature>
<gene>
    <name evidence="3" type="ORF">E4U42_003698</name>
</gene>
<dbReference type="Proteomes" id="UP000811619">
    <property type="component" value="Unassembled WGS sequence"/>
</dbReference>
<feature type="transmembrane region" description="Helical" evidence="1">
    <location>
        <begin position="12"/>
        <end position="29"/>
    </location>
</feature>
<sequence>MTSSLPTVPRLVFTVIEPISLLAGFLGAVKDPAWFVSQQIPQKEVSAAIASENSIMLAWQLGNLYLLMAFVGLFVLNSTSEIKVVRSYLWALWLGDIGHVAFSCYGLGKERMMNPWEWNPLAWGNIAFTIWLFSMRSAYFLGFFGPDKPVAAIRKKSA</sequence>
<evidence type="ECO:0000256" key="1">
    <source>
        <dbReference type="SAM" id="Phobius"/>
    </source>
</evidence>
<dbReference type="AlphaFoldDB" id="A0A8K0J681"/>
<dbReference type="PANTHER" id="PTHR37019:SF2">
    <property type="entry name" value="EXPERA DOMAIN-CONTAINING PROTEIN"/>
    <property type="match status" value="1"/>
</dbReference>
<dbReference type="OrthoDB" id="2937326at2759"/>
<organism evidence="3 4">
    <name type="scientific">Claviceps africana</name>
    <dbReference type="NCBI Taxonomy" id="83212"/>
    <lineage>
        <taxon>Eukaryota</taxon>
        <taxon>Fungi</taxon>
        <taxon>Dikarya</taxon>
        <taxon>Ascomycota</taxon>
        <taxon>Pezizomycotina</taxon>
        <taxon>Sordariomycetes</taxon>
        <taxon>Hypocreomycetidae</taxon>
        <taxon>Hypocreales</taxon>
        <taxon>Clavicipitaceae</taxon>
        <taxon>Claviceps</taxon>
    </lineage>
</organism>
<accession>A0A8K0J681</accession>
<dbReference type="PANTHER" id="PTHR37019">
    <property type="entry name" value="CHROMOSOME 1, WHOLE GENOME SHOTGUN SEQUENCE"/>
    <property type="match status" value="1"/>
</dbReference>
<protein>
    <recommendedName>
        <fullName evidence="2">DUF7704 domain-containing protein</fullName>
    </recommendedName>
</protein>
<evidence type="ECO:0000259" key="2">
    <source>
        <dbReference type="Pfam" id="PF24803"/>
    </source>
</evidence>
<name>A0A8K0J681_9HYPO</name>
<keyword evidence="1" id="KW-0472">Membrane</keyword>
<proteinExistence type="predicted"/>
<keyword evidence="4" id="KW-1185">Reference proteome</keyword>
<feature type="domain" description="DUF7704" evidence="2">
    <location>
        <begin position="3"/>
        <end position="146"/>
    </location>
</feature>
<comment type="caution">
    <text evidence="3">The sequence shown here is derived from an EMBL/GenBank/DDBJ whole genome shotgun (WGS) entry which is preliminary data.</text>
</comment>
<feature type="transmembrane region" description="Helical" evidence="1">
    <location>
        <begin position="120"/>
        <end position="145"/>
    </location>
</feature>
<keyword evidence="1" id="KW-1133">Transmembrane helix</keyword>
<keyword evidence="1" id="KW-0812">Transmembrane</keyword>
<evidence type="ECO:0000313" key="3">
    <source>
        <dbReference type="EMBL" id="KAG5926064.1"/>
    </source>
</evidence>
<evidence type="ECO:0000313" key="4">
    <source>
        <dbReference type="Proteomes" id="UP000811619"/>
    </source>
</evidence>
<dbReference type="EMBL" id="SRPY01000310">
    <property type="protein sequence ID" value="KAG5926064.1"/>
    <property type="molecule type" value="Genomic_DNA"/>
</dbReference>